<dbReference type="GO" id="GO:0009313">
    <property type="term" value="P:oligosaccharide catabolic process"/>
    <property type="evidence" value="ECO:0007669"/>
    <property type="project" value="TreeGrafter"/>
</dbReference>
<dbReference type="Proteomes" id="UP000461768">
    <property type="component" value="Unassembled WGS sequence"/>
</dbReference>
<dbReference type="SUPFAM" id="SSF74650">
    <property type="entry name" value="Galactose mutarotase-like"/>
    <property type="match status" value="1"/>
</dbReference>
<dbReference type="Gene3D" id="1.20.1270.50">
    <property type="entry name" value="Glycoside hydrolase family 38, central domain"/>
    <property type="match status" value="1"/>
</dbReference>
<proteinExistence type="inferred from homology"/>
<keyword evidence="3" id="KW-0378">Hydrolase</keyword>
<dbReference type="GO" id="GO:0004559">
    <property type="term" value="F:alpha-mannosidase activity"/>
    <property type="evidence" value="ECO:0007669"/>
    <property type="project" value="InterPro"/>
</dbReference>
<dbReference type="Pfam" id="PF09261">
    <property type="entry name" value="Alpha-mann_mid"/>
    <property type="match status" value="1"/>
</dbReference>
<accession>A0A7V7UFF8</accession>
<dbReference type="InterPro" id="IPR000602">
    <property type="entry name" value="Glyco_hydro_38_N"/>
</dbReference>
<dbReference type="OrthoDB" id="9772207at2"/>
<dbReference type="RefSeq" id="WP_151143802.1">
    <property type="nucleotide sequence ID" value="NZ_WAGX01000005.1"/>
</dbReference>
<reference evidence="6 7" key="1">
    <citation type="submission" date="2019-09" db="EMBL/GenBank/DDBJ databases">
        <authorList>
            <person name="Valk L.C."/>
        </authorList>
    </citation>
    <scope>NUCLEOTIDE SEQUENCE [LARGE SCALE GENOMIC DNA]</scope>
    <source>
        <strain evidence="6">GalUA</strain>
    </source>
</reference>
<reference evidence="6 7" key="2">
    <citation type="submission" date="2020-02" db="EMBL/GenBank/DDBJ databases">
        <title>Candidatus Galacturonibacter soehngenii shows hetero-acetogenic catabolism of galacturonic acid but lacks a canonical carbon monoxide dehydrogenase/acetyl-CoA synthase complex.</title>
        <authorList>
            <person name="Diender M."/>
            <person name="Stouten G.R."/>
            <person name="Petersen J.F."/>
            <person name="Nielsen P.H."/>
            <person name="Dueholm M.S."/>
            <person name="Pronk J.T."/>
            <person name="Van Loosdrecht M.C.M."/>
        </authorList>
    </citation>
    <scope>NUCLEOTIDE SEQUENCE [LARGE SCALE GENOMIC DNA]</scope>
    <source>
        <strain evidence="6">GalUA</strain>
    </source>
</reference>
<name>A0A7V7UFF8_9FIRM</name>
<dbReference type="Gene3D" id="3.20.110.10">
    <property type="entry name" value="Glycoside hydrolase 38, N terminal domain"/>
    <property type="match status" value="1"/>
</dbReference>
<dbReference type="SMART" id="SM00872">
    <property type="entry name" value="Alpha-mann_mid"/>
    <property type="match status" value="1"/>
</dbReference>
<organism evidence="6 7">
    <name type="scientific">Candidatus Galacturonatibacter soehngenii</name>
    <dbReference type="NCBI Taxonomy" id="2307010"/>
    <lineage>
        <taxon>Bacteria</taxon>
        <taxon>Bacillati</taxon>
        <taxon>Bacillota</taxon>
        <taxon>Clostridia</taxon>
        <taxon>Lachnospirales</taxon>
        <taxon>Lachnospiraceae</taxon>
        <taxon>Candidatus Galacturonatibacter</taxon>
    </lineage>
</organism>
<dbReference type="InterPro" id="IPR011330">
    <property type="entry name" value="Glyco_hydro/deAcase_b/a-brl"/>
</dbReference>
<sequence>MYEITKRIENLLGTLQNEINSDEIVIHDIQMKKLGMNERATFLEDETGYQSFKTGDRFGELDQHYCFKATICPPKDFVGKRVVLQLKTGATDIWNTDNPQFILYIDKKMLCALDMNHYECVLSEQAENREYHIALYAYTNTSQKDVALDLKVAVQHKEVQKLYYDLLVPFETAALLKDSNDLKFDMLKAINDTMNLIDFRVVPSDGFYHSICKARDYFQENFYEKMCKANDVTVYSVGHTHIDIAWKWRVRQTKEKAIRSFSTVLYLMDRYPEYKFMSSQPILYQFVKEEEPELYEKIKERVKEGRWETEGAMWLEADCNLSSGESLIRHIMYGKKFFKDEFGKKDNVILWLPDVFGYSAALPQILKKSGIKYFMTTKIGWNEYNKIPNDTFLWKGIDGSEILTYFITTRDYMTDPELNKNPDISTTYNGLQNPSQIMGTWQRFQNKDLTKDVLTCYGYGDGGGGTTPKMLEQSKRLIKGIPGCPTVKQTFAREFFEKLEANLAGKQIPKWCGDLYLEFHRGTYTSMGRNKKNNRKMEFALMTTEFFQTLAFIKDTSFAYAKEELEQAWKLLLLNQFHDILPGSSIKEVYEDSDIDYQKIDDITTKLSNQALQVIGMNLDYQESKENIIFVWNPLSMVRNETICLPKGIKNVAHHGKKLVTQYSEEGYLCHVANIPANGYTVLTCLKERENEIALVNESDIKEFETKYYKVCFNEVGELSSLFDKTAEREILRDGVCSNQLLVYEDRPYEFDAWNIDSFYKEKCYPVNEVLSWSVQQGELQTKVLCKKRFLDSTIQQEIIFYTNSKRIDFHTNVDWKQEQLLLKAKFALDIETTKATCDIQFGNIVRNTHKNTSWEKAQFEVCAHKWVDLSEASYGVALINDCKYGYSFEESDISITLIKSGIFPYADADKQMHEFTYSLYPHEGDFRGGRVVQTAYEQNVPCKVILQPAYIDAKEFSLFGELPDHVILESIKKAQDSDEIILRFYEAYGKRGKVNLDVNQLSAKGAWLCSMLEEKETNLLIHENQINFEIRPYEIITMSIER</sequence>
<feature type="domain" description="Glycoside hydrolase family 38 central" evidence="5">
    <location>
        <begin position="518"/>
        <end position="597"/>
    </location>
</feature>
<evidence type="ECO:0000256" key="2">
    <source>
        <dbReference type="ARBA" id="ARBA00022723"/>
    </source>
</evidence>
<evidence type="ECO:0000313" key="7">
    <source>
        <dbReference type="Proteomes" id="UP000461768"/>
    </source>
</evidence>
<keyword evidence="7" id="KW-1185">Reference proteome</keyword>
<dbReference type="SUPFAM" id="SSF88688">
    <property type="entry name" value="Families 57/38 glycoside transferase middle domain"/>
    <property type="match status" value="1"/>
</dbReference>
<comment type="caution">
    <text evidence="6">The sequence shown here is derived from an EMBL/GenBank/DDBJ whole genome shotgun (WGS) entry which is preliminary data.</text>
</comment>
<dbReference type="InterPro" id="IPR041147">
    <property type="entry name" value="GH38_C"/>
</dbReference>
<gene>
    <name evidence="6" type="ORF">F7O84_07465</name>
</gene>
<evidence type="ECO:0000259" key="5">
    <source>
        <dbReference type="SMART" id="SM00872"/>
    </source>
</evidence>
<evidence type="ECO:0000256" key="4">
    <source>
        <dbReference type="ARBA" id="ARBA00023295"/>
    </source>
</evidence>
<dbReference type="PANTHER" id="PTHR46017:SF1">
    <property type="entry name" value="ALPHA-MANNOSIDASE 2C1"/>
    <property type="match status" value="1"/>
</dbReference>
<dbReference type="InterPro" id="IPR015341">
    <property type="entry name" value="Glyco_hydro_38_cen"/>
</dbReference>
<dbReference type="CDD" id="cd10789">
    <property type="entry name" value="GH38N_AMII_ER_cytosolic"/>
    <property type="match status" value="1"/>
</dbReference>
<dbReference type="Pfam" id="PF01074">
    <property type="entry name" value="Glyco_hydro_38N"/>
    <property type="match status" value="1"/>
</dbReference>
<dbReference type="FunFam" id="3.20.110.10:FF:000002">
    <property type="entry name" value="alpha-mannosidase 2C1 isoform X1"/>
    <property type="match status" value="1"/>
</dbReference>
<dbReference type="InterPro" id="IPR028995">
    <property type="entry name" value="Glyco_hydro_57/38_cen_sf"/>
</dbReference>
<dbReference type="Pfam" id="PF17677">
    <property type="entry name" value="Glyco_hydro38C2"/>
    <property type="match status" value="1"/>
</dbReference>
<dbReference type="Pfam" id="PF07748">
    <property type="entry name" value="Glyco_hydro_38C"/>
    <property type="match status" value="1"/>
</dbReference>
<dbReference type="InterPro" id="IPR011013">
    <property type="entry name" value="Gal_mutarotase_sf_dom"/>
</dbReference>
<dbReference type="InterPro" id="IPR037094">
    <property type="entry name" value="Glyco_hydro_38_cen_sf"/>
</dbReference>
<dbReference type="GO" id="GO:0046872">
    <property type="term" value="F:metal ion binding"/>
    <property type="evidence" value="ECO:0007669"/>
    <property type="project" value="UniProtKB-KW"/>
</dbReference>
<evidence type="ECO:0000256" key="1">
    <source>
        <dbReference type="ARBA" id="ARBA00009792"/>
    </source>
</evidence>
<keyword evidence="2" id="KW-0479">Metal-binding</keyword>
<dbReference type="SUPFAM" id="SSF88713">
    <property type="entry name" value="Glycoside hydrolase/deacetylase"/>
    <property type="match status" value="1"/>
</dbReference>
<dbReference type="InterPro" id="IPR011682">
    <property type="entry name" value="Glyco_hydro_38_C"/>
</dbReference>
<keyword evidence="4" id="KW-0326">Glycosidase</keyword>
<evidence type="ECO:0000313" key="6">
    <source>
        <dbReference type="EMBL" id="KAB1437441.1"/>
    </source>
</evidence>
<dbReference type="FunFam" id="2.70.98.30:FF:000010">
    <property type="entry name" value="Cytosolic alpha-mannosidase"/>
    <property type="match status" value="1"/>
</dbReference>
<dbReference type="PANTHER" id="PTHR46017">
    <property type="entry name" value="ALPHA-MANNOSIDASE 2C1"/>
    <property type="match status" value="1"/>
</dbReference>
<dbReference type="AlphaFoldDB" id="A0A7V7UFF8"/>
<protein>
    <submittedName>
        <fullName evidence="6">Alpha-mannosidase</fullName>
    </submittedName>
</protein>
<comment type="similarity">
    <text evidence="1">Belongs to the glycosyl hydrolase 38 family.</text>
</comment>
<dbReference type="EMBL" id="WAGX01000005">
    <property type="protein sequence ID" value="KAB1437441.1"/>
    <property type="molecule type" value="Genomic_DNA"/>
</dbReference>
<dbReference type="GO" id="GO:0006013">
    <property type="term" value="P:mannose metabolic process"/>
    <property type="evidence" value="ECO:0007669"/>
    <property type="project" value="InterPro"/>
</dbReference>
<dbReference type="InterPro" id="IPR027291">
    <property type="entry name" value="Glyco_hydro_38_N_sf"/>
</dbReference>
<evidence type="ECO:0000256" key="3">
    <source>
        <dbReference type="ARBA" id="ARBA00022801"/>
    </source>
</evidence>
<dbReference type="Gene3D" id="2.70.98.30">
    <property type="entry name" value="Golgi alpha-mannosidase II, domain 4"/>
    <property type="match status" value="1"/>
</dbReference>
<dbReference type="GO" id="GO:0030246">
    <property type="term" value="F:carbohydrate binding"/>
    <property type="evidence" value="ECO:0007669"/>
    <property type="project" value="InterPro"/>
</dbReference>
<dbReference type="FunFam" id="1.20.1270.50:FF:000004">
    <property type="entry name" value="alpha-mannosidase 2C1 isoform X1"/>
    <property type="match status" value="1"/>
</dbReference>
<dbReference type="Gene3D" id="2.60.40.2220">
    <property type="match status" value="1"/>
</dbReference>